<keyword evidence="2" id="KW-0378">Hydrolase</keyword>
<evidence type="ECO:0000256" key="3">
    <source>
        <dbReference type="ARBA" id="ARBA00022839"/>
    </source>
</evidence>
<proteinExistence type="predicted"/>
<dbReference type="GO" id="GO:0006259">
    <property type="term" value="P:DNA metabolic process"/>
    <property type="evidence" value="ECO:0007669"/>
    <property type="project" value="UniProtKB-ARBA"/>
</dbReference>
<dbReference type="OrthoDB" id="5497329at2"/>
<sequence>MSMFWFNPRGPKLPAEQQQRIDELLPPLAPQSIPLRQQRLVVLDLETTGLHLKRDLVIAIGAVVIEDGAIDYSQQFECTLCRQVKVTESVLIHGIAPSELANGLPPAEALLSFMEFAAGSVILAFHAPFDQRMLGRALKRELGYSMDHTFLDVADLAPMLFPEAMIHRGGLDHWLDYFNIHIPQRHNASADAMATAEIALILLNRAQRIGLTSLDELAQRLRCWQRARKAAFNSI</sequence>
<dbReference type="EMBL" id="CP007509">
    <property type="protein sequence ID" value="AHY41246.1"/>
    <property type="molecule type" value="Genomic_DNA"/>
</dbReference>
<dbReference type="InterPro" id="IPR013520">
    <property type="entry name" value="Ribonucl_H"/>
</dbReference>
<dbReference type="SUPFAM" id="SSF53098">
    <property type="entry name" value="Ribonuclease H-like"/>
    <property type="match status" value="1"/>
</dbReference>
<protein>
    <submittedName>
        <fullName evidence="5">DNA polymerase III subunit epsilon</fullName>
    </submittedName>
</protein>
<dbReference type="CDD" id="cd06127">
    <property type="entry name" value="DEDDh"/>
    <property type="match status" value="1"/>
</dbReference>
<dbReference type="SMART" id="SM00479">
    <property type="entry name" value="EXOIII"/>
    <property type="match status" value="1"/>
</dbReference>
<dbReference type="PATRIC" id="fig|316.97.peg.353"/>
<dbReference type="GO" id="GO:0005829">
    <property type="term" value="C:cytosol"/>
    <property type="evidence" value="ECO:0007669"/>
    <property type="project" value="TreeGrafter"/>
</dbReference>
<dbReference type="GO" id="GO:0008408">
    <property type="term" value="F:3'-5' exonuclease activity"/>
    <property type="evidence" value="ECO:0007669"/>
    <property type="project" value="TreeGrafter"/>
</dbReference>
<evidence type="ECO:0000256" key="2">
    <source>
        <dbReference type="ARBA" id="ARBA00022801"/>
    </source>
</evidence>
<organism evidence="5 6">
    <name type="scientific">Stutzerimonas stutzeri</name>
    <name type="common">Pseudomonas stutzeri</name>
    <dbReference type="NCBI Taxonomy" id="316"/>
    <lineage>
        <taxon>Bacteria</taxon>
        <taxon>Pseudomonadati</taxon>
        <taxon>Pseudomonadota</taxon>
        <taxon>Gammaproteobacteria</taxon>
        <taxon>Pseudomonadales</taxon>
        <taxon>Pseudomonadaceae</taxon>
        <taxon>Stutzerimonas</taxon>
    </lineage>
</organism>
<name>A0A023WMM8_STUST</name>
<evidence type="ECO:0000259" key="4">
    <source>
        <dbReference type="SMART" id="SM00479"/>
    </source>
</evidence>
<dbReference type="Pfam" id="PF00929">
    <property type="entry name" value="RNase_T"/>
    <property type="match status" value="1"/>
</dbReference>
<dbReference type="KEGG" id="pstu:UIB01_01740"/>
<evidence type="ECO:0000313" key="6">
    <source>
        <dbReference type="Proteomes" id="UP000025238"/>
    </source>
</evidence>
<keyword evidence="3" id="KW-0269">Exonuclease</keyword>
<feature type="domain" description="Exonuclease" evidence="4">
    <location>
        <begin position="39"/>
        <end position="208"/>
    </location>
</feature>
<dbReference type="Proteomes" id="UP000025238">
    <property type="component" value="Chromosome"/>
</dbReference>
<dbReference type="InterPro" id="IPR036397">
    <property type="entry name" value="RNaseH_sf"/>
</dbReference>
<reference evidence="5 6" key="1">
    <citation type="submission" date="2014-03" db="EMBL/GenBank/DDBJ databases">
        <title>Complete genome sequence of Pseudomonas stutzeri 19SMN4.</title>
        <authorList>
            <person name="Brunet-Galmes I."/>
            <person name="Nogales B."/>
            <person name="Busquets A."/>
            <person name="Pena A."/>
            <person name="Gomila M."/>
            <person name="Garcia-Valdes E."/>
            <person name="Lalucat J."/>
            <person name="Bennasar A."/>
            <person name="Bosch R."/>
        </authorList>
    </citation>
    <scope>NUCLEOTIDE SEQUENCE [LARGE SCALE GENOMIC DNA]</scope>
    <source>
        <strain evidence="5 6">19SMN4</strain>
    </source>
</reference>
<gene>
    <name evidence="5" type="ORF">UIB01_01740</name>
</gene>
<accession>A0A023WMM8</accession>
<dbReference type="PANTHER" id="PTHR30231">
    <property type="entry name" value="DNA POLYMERASE III SUBUNIT EPSILON"/>
    <property type="match status" value="1"/>
</dbReference>
<dbReference type="Gene3D" id="3.30.420.10">
    <property type="entry name" value="Ribonuclease H-like superfamily/Ribonuclease H"/>
    <property type="match status" value="1"/>
</dbReference>
<dbReference type="GO" id="GO:0003676">
    <property type="term" value="F:nucleic acid binding"/>
    <property type="evidence" value="ECO:0007669"/>
    <property type="project" value="InterPro"/>
</dbReference>
<dbReference type="InterPro" id="IPR012337">
    <property type="entry name" value="RNaseH-like_sf"/>
</dbReference>
<keyword evidence="1" id="KW-0540">Nuclease</keyword>
<dbReference type="AlphaFoldDB" id="A0A023WMM8"/>
<dbReference type="PANTHER" id="PTHR30231:SF4">
    <property type="entry name" value="PROTEIN NEN2"/>
    <property type="match status" value="1"/>
</dbReference>
<evidence type="ECO:0000256" key="1">
    <source>
        <dbReference type="ARBA" id="ARBA00022722"/>
    </source>
</evidence>
<evidence type="ECO:0000313" key="5">
    <source>
        <dbReference type="EMBL" id="AHY41246.1"/>
    </source>
</evidence>